<dbReference type="RefSeq" id="WP_185004607.1">
    <property type="nucleotide sequence ID" value="NZ_BAAAUI010000087.1"/>
</dbReference>
<name>A0A7W7CCS7_9PSEU</name>
<organism evidence="1 2">
    <name type="scientific">Crossiella cryophila</name>
    <dbReference type="NCBI Taxonomy" id="43355"/>
    <lineage>
        <taxon>Bacteria</taxon>
        <taxon>Bacillati</taxon>
        <taxon>Actinomycetota</taxon>
        <taxon>Actinomycetes</taxon>
        <taxon>Pseudonocardiales</taxon>
        <taxon>Pseudonocardiaceae</taxon>
        <taxon>Crossiella</taxon>
    </lineage>
</organism>
<accession>A0A7W7CCS7</accession>
<reference evidence="1 2" key="1">
    <citation type="submission" date="2020-08" db="EMBL/GenBank/DDBJ databases">
        <title>Sequencing the genomes of 1000 actinobacteria strains.</title>
        <authorList>
            <person name="Klenk H.-P."/>
        </authorList>
    </citation>
    <scope>NUCLEOTIDE SEQUENCE [LARGE SCALE GENOMIC DNA]</scope>
    <source>
        <strain evidence="1 2">DSM 44230</strain>
    </source>
</reference>
<evidence type="ECO:0000313" key="1">
    <source>
        <dbReference type="EMBL" id="MBB4678777.1"/>
    </source>
</evidence>
<dbReference type="AlphaFoldDB" id="A0A7W7CCS7"/>
<gene>
    <name evidence="1" type="ORF">HNR67_004895</name>
</gene>
<dbReference type="EMBL" id="JACHMH010000001">
    <property type="protein sequence ID" value="MBB4678777.1"/>
    <property type="molecule type" value="Genomic_DNA"/>
</dbReference>
<protein>
    <recommendedName>
        <fullName evidence="3">Nucleotidyltransferase family protein</fullName>
    </recommendedName>
</protein>
<evidence type="ECO:0000313" key="2">
    <source>
        <dbReference type="Proteomes" id="UP000533598"/>
    </source>
</evidence>
<keyword evidence="2" id="KW-1185">Reference proteome</keyword>
<dbReference type="Proteomes" id="UP000533598">
    <property type="component" value="Unassembled WGS sequence"/>
</dbReference>
<evidence type="ECO:0008006" key="3">
    <source>
        <dbReference type="Google" id="ProtNLM"/>
    </source>
</evidence>
<comment type="caution">
    <text evidence="1">The sequence shown here is derived from an EMBL/GenBank/DDBJ whole genome shotgun (WGS) entry which is preliminary data.</text>
</comment>
<sequence length="355" mass="38122">MTPHIDLPLLHRLLGLPERETPRALLRAARAAARTLPHLVLSLAERDGLPLGTGSTDELRRARVRAETYRRFLGLVQAEAGVRVMKGPQLAQRYPADLLRPAGDLDLVAADEARLWLAARAVLAVRQVEDIDLTVFQHSGHRDVVIALAWPSEDPLLDRGYKIEISTMAFPGDGGAVPIRAALPADPWLADLLALAEERHQRDFHAKDVLDVLVLAGDAPPGETVAAAAAGLYLAPELAELLDYAAGFASLGPLAPTLERLRAPAAAELARRARWHPAEAGAADSVADRLATGRPVYGMPLRQVSGREDWPVAELREVAGSTVLATPVADLLLVTGELVDPEQFTSVLRALGEST</sequence>
<proteinExistence type="predicted"/>